<gene>
    <name evidence="3" type="ORF">HPLM_LOCUS4466</name>
</gene>
<feature type="chain" id="PRO_5043123382" evidence="2">
    <location>
        <begin position="28"/>
        <end position="92"/>
    </location>
</feature>
<protein>
    <submittedName>
        <fullName evidence="5">Secreted protein</fullName>
    </submittedName>
</protein>
<dbReference type="EMBL" id="UZAF01016213">
    <property type="protein sequence ID" value="VDO23294.1"/>
    <property type="molecule type" value="Genomic_DNA"/>
</dbReference>
<dbReference type="AlphaFoldDB" id="A0A0N4W3R6"/>
<sequence>MTDTAAKLDASTMVIVALLVPCRLSLCSHSTSSSIVLAGRFHSFVPIFRREFEFGEYYVAEDSSRLSLCRKGRKSGGQGQHCRSIGGKRRME</sequence>
<evidence type="ECO:0000313" key="4">
    <source>
        <dbReference type="Proteomes" id="UP000268014"/>
    </source>
</evidence>
<keyword evidence="4" id="KW-1185">Reference proteome</keyword>
<reference evidence="5" key="1">
    <citation type="submission" date="2017-02" db="UniProtKB">
        <authorList>
            <consortium name="WormBaseParasite"/>
        </authorList>
    </citation>
    <scope>IDENTIFICATION</scope>
</reference>
<accession>A0A0N4W3R6</accession>
<proteinExistence type="predicted"/>
<evidence type="ECO:0000313" key="5">
    <source>
        <dbReference type="WBParaSite" id="HPLM_0000447401-mRNA-1"/>
    </source>
</evidence>
<organism evidence="5">
    <name type="scientific">Haemonchus placei</name>
    <name type="common">Barber's pole worm</name>
    <dbReference type="NCBI Taxonomy" id="6290"/>
    <lineage>
        <taxon>Eukaryota</taxon>
        <taxon>Metazoa</taxon>
        <taxon>Ecdysozoa</taxon>
        <taxon>Nematoda</taxon>
        <taxon>Chromadorea</taxon>
        <taxon>Rhabditida</taxon>
        <taxon>Rhabditina</taxon>
        <taxon>Rhabditomorpha</taxon>
        <taxon>Strongyloidea</taxon>
        <taxon>Trichostrongylidae</taxon>
        <taxon>Haemonchus</taxon>
    </lineage>
</organism>
<dbReference type="Proteomes" id="UP000268014">
    <property type="component" value="Unassembled WGS sequence"/>
</dbReference>
<evidence type="ECO:0000256" key="2">
    <source>
        <dbReference type="SAM" id="SignalP"/>
    </source>
</evidence>
<evidence type="ECO:0000256" key="1">
    <source>
        <dbReference type="SAM" id="MobiDB-lite"/>
    </source>
</evidence>
<feature type="region of interest" description="Disordered" evidence="1">
    <location>
        <begin position="71"/>
        <end position="92"/>
    </location>
</feature>
<reference evidence="3 4" key="2">
    <citation type="submission" date="2018-11" db="EMBL/GenBank/DDBJ databases">
        <authorList>
            <consortium name="Pathogen Informatics"/>
        </authorList>
    </citation>
    <scope>NUCLEOTIDE SEQUENCE [LARGE SCALE GENOMIC DNA]</scope>
    <source>
        <strain evidence="3 4">MHpl1</strain>
    </source>
</reference>
<keyword evidence="2" id="KW-0732">Signal</keyword>
<feature type="signal peptide" evidence="2">
    <location>
        <begin position="1"/>
        <end position="27"/>
    </location>
</feature>
<evidence type="ECO:0000313" key="3">
    <source>
        <dbReference type="EMBL" id="VDO23294.1"/>
    </source>
</evidence>
<dbReference type="WBParaSite" id="HPLM_0000447401-mRNA-1">
    <property type="protein sequence ID" value="HPLM_0000447401-mRNA-1"/>
    <property type="gene ID" value="HPLM_0000447401"/>
</dbReference>
<name>A0A0N4W3R6_HAEPC</name>